<reference evidence="1 2" key="1">
    <citation type="submission" date="2020-04" db="EMBL/GenBank/DDBJ databases">
        <title>Plant Genome Project.</title>
        <authorList>
            <person name="Zhang R.-G."/>
        </authorList>
    </citation>
    <scope>NUCLEOTIDE SEQUENCE [LARGE SCALE GENOMIC DNA]</scope>
    <source>
        <strain evidence="1">YNK0</strain>
        <tissue evidence="1">Leaf</tissue>
    </source>
</reference>
<evidence type="ECO:0000313" key="1">
    <source>
        <dbReference type="EMBL" id="KAF8397043.1"/>
    </source>
</evidence>
<dbReference type="PANTHER" id="PTHR47150:SF7">
    <property type="entry name" value="NUCLEASE"/>
    <property type="match status" value="1"/>
</dbReference>
<dbReference type="InterPro" id="IPR006912">
    <property type="entry name" value="Harbinger_derived_prot"/>
</dbReference>
<comment type="caution">
    <text evidence="1">The sequence shown here is derived from an EMBL/GenBank/DDBJ whole genome shotgun (WGS) entry which is preliminary data.</text>
</comment>
<proteinExistence type="predicted"/>
<organism evidence="1 2">
    <name type="scientific">Tetracentron sinense</name>
    <name type="common">Spur-leaf</name>
    <dbReference type="NCBI Taxonomy" id="13715"/>
    <lineage>
        <taxon>Eukaryota</taxon>
        <taxon>Viridiplantae</taxon>
        <taxon>Streptophyta</taxon>
        <taxon>Embryophyta</taxon>
        <taxon>Tracheophyta</taxon>
        <taxon>Spermatophyta</taxon>
        <taxon>Magnoliopsida</taxon>
        <taxon>Trochodendrales</taxon>
        <taxon>Trochodendraceae</taxon>
        <taxon>Tetracentron</taxon>
    </lineage>
</organism>
<name>A0A834Z2M7_TETSI</name>
<sequence length="328" mass="38061">MRMLEFGVVADVVNDYVRIGESTSIESLRRFVMAVLEVFGEEYLRSPNNDDISRLLAQGEARGFPGMLENIDYMHWKWKNCPVEWKDQNEREDHHDPSIILEVVASTIFFIYQPRPREEPPVSINGHYYTTGNYLADGIYPSWSTFVKTISSPRENKDKHFATIQESARKDIERAFGVFQMRFAIVREPSHFWDLPTLRDIMKACITMHNMKVEDEREVYILDLNYDVIDENIIVLHECLAAFRPAPTFFALVYFFSSIDSFLPSGFCTKSVFEASSSTRLMRISKVEGDDMSVKDFTVLLLNDDFCLLMSFIHFGWNLSIDSNNDQT</sequence>
<gene>
    <name evidence="1" type="ORF">HHK36_018681</name>
</gene>
<dbReference type="EMBL" id="JABCRI010000012">
    <property type="protein sequence ID" value="KAF8397043.1"/>
    <property type="molecule type" value="Genomic_DNA"/>
</dbReference>
<accession>A0A834Z2M7</accession>
<dbReference type="Pfam" id="PF04827">
    <property type="entry name" value="Plant_tran"/>
    <property type="match status" value="2"/>
</dbReference>
<protein>
    <recommendedName>
        <fullName evidence="3">Nuclease HARBI1</fullName>
    </recommendedName>
</protein>
<evidence type="ECO:0008006" key="3">
    <source>
        <dbReference type="Google" id="ProtNLM"/>
    </source>
</evidence>
<dbReference type="OrthoDB" id="1624952at2759"/>
<dbReference type="Proteomes" id="UP000655225">
    <property type="component" value="Unassembled WGS sequence"/>
</dbReference>
<evidence type="ECO:0000313" key="2">
    <source>
        <dbReference type="Proteomes" id="UP000655225"/>
    </source>
</evidence>
<keyword evidence="2" id="KW-1185">Reference proteome</keyword>
<dbReference type="AlphaFoldDB" id="A0A834Z2M7"/>
<dbReference type="PANTHER" id="PTHR47150">
    <property type="entry name" value="OS12G0169200 PROTEIN"/>
    <property type="match status" value="1"/>
</dbReference>